<keyword evidence="3" id="KW-1185">Reference proteome</keyword>
<dbReference type="RefSeq" id="WP_186991341.1">
    <property type="nucleotide sequence ID" value="NZ_CP052909.1"/>
</dbReference>
<evidence type="ECO:0000256" key="1">
    <source>
        <dbReference type="SAM" id="Phobius"/>
    </source>
</evidence>
<sequence length="80" mass="8851">MKRYTSFEEIDRDLKWLHLQSQIDKEELKINFNETKESLSPSNLVTGLIGGAATGAVVFKVLSPLLGLGVSYLASKIGKR</sequence>
<gene>
    <name evidence="2" type="ORF">ALE3EI_0926</name>
</gene>
<keyword evidence="1" id="KW-0812">Transmembrane</keyword>
<keyword evidence="1" id="KW-0472">Membrane</keyword>
<dbReference type="Proteomes" id="UP000515514">
    <property type="component" value="Chromosome"/>
</dbReference>
<feature type="transmembrane region" description="Helical" evidence="1">
    <location>
        <begin position="48"/>
        <end position="74"/>
    </location>
</feature>
<proteinExistence type="predicted"/>
<keyword evidence="1" id="KW-1133">Transmembrane helix</keyword>
<dbReference type="AlphaFoldDB" id="A0A7G8PT35"/>
<reference evidence="2 3" key="1">
    <citation type="submission" date="2020-04" db="EMBL/GenBank/DDBJ databases">
        <title>Genome sequence of Altibacter aquimarinus strain ALE3EI.</title>
        <authorList>
            <person name="Oh H.-M."/>
            <person name="Jang D."/>
        </authorList>
    </citation>
    <scope>NUCLEOTIDE SEQUENCE [LARGE SCALE GENOMIC DNA]</scope>
    <source>
        <strain evidence="2 3">ALE3EI</strain>
    </source>
</reference>
<protein>
    <submittedName>
        <fullName evidence="2">Uncharacterized protein</fullName>
    </submittedName>
</protein>
<evidence type="ECO:0000313" key="3">
    <source>
        <dbReference type="Proteomes" id="UP000515514"/>
    </source>
</evidence>
<dbReference type="Pfam" id="PF19852">
    <property type="entry name" value="DUF6327"/>
    <property type="match status" value="1"/>
</dbReference>
<evidence type="ECO:0000313" key="2">
    <source>
        <dbReference type="EMBL" id="QNJ97501.1"/>
    </source>
</evidence>
<name>A0A7G8PT35_9FLAO</name>
<dbReference type="KEGG" id="alti:ALE3EI_0926"/>
<organism evidence="2 3">
    <name type="scientific">Constantimarinum furrinae</name>
    <dbReference type="NCBI Taxonomy" id="2562285"/>
    <lineage>
        <taxon>Bacteria</taxon>
        <taxon>Pseudomonadati</taxon>
        <taxon>Bacteroidota</taxon>
        <taxon>Flavobacteriia</taxon>
        <taxon>Flavobacteriales</taxon>
        <taxon>Flavobacteriaceae</taxon>
        <taxon>Altibacter/Constantimarinum group</taxon>
        <taxon>Constantimarinum</taxon>
    </lineage>
</organism>
<dbReference type="InterPro" id="IPR046290">
    <property type="entry name" value="DUF6327"/>
</dbReference>
<dbReference type="EMBL" id="CP052909">
    <property type="protein sequence ID" value="QNJ97501.1"/>
    <property type="molecule type" value="Genomic_DNA"/>
</dbReference>
<accession>A0A7G8PT35</accession>